<evidence type="ECO:0000313" key="6">
    <source>
        <dbReference type="Proteomes" id="UP001519460"/>
    </source>
</evidence>
<evidence type="ECO:0000259" key="4">
    <source>
        <dbReference type="PROSITE" id="PS50871"/>
    </source>
</evidence>
<dbReference type="InterPro" id="IPR001073">
    <property type="entry name" value="C1q_dom"/>
</dbReference>
<dbReference type="PANTHER" id="PTHR22923:SF116">
    <property type="entry name" value="C1Q DOMAIN-CONTAINING PROTEIN"/>
    <property type="match status" value="1"/>
</dbReference>
<proteinExistence type="predicted"/>
<dbReference type="SMART" id="SM00110">
    <property type="entry name" value="C1Q"/>
    <property type="match status" value="1"/>
</dbReference>
<dbReference type="SUPFAM" id="SSF49842">
    <property type="entry name" value="TNF-like"/>
    <property type="match status" value="1"/>
</dbReference>
<dbReference type="PROSITE" id="PS50871">
    <property type="entry name" value="C1Q"/>
    <property type="match status" value="1"/>
</dbReference>
<keyword evidence="2" id="KW-0964">Secreted</keyword>
<accession>A0ABD0M8B9</accession>
<evidence type="ECO:0000256" key="1">
    <source>
        <dbReference type="ARBA" id="ARBA00004613"/>
    </source>
</evidence>
<organism evidence="5 6">
    <name type="scientific">Batillaria attramentaria</name>
    <dbReference type="NCBI Taxonomy" id="370345"/>
    <lineage>
        <taxon>Eukaryota</taxon>
        <taxon>Metazoa</taxon>
        <taxon>Spiralia</taxon>
        <taxon>Lophotrochozoa</taxon>
        <taxon>Mollusca</taxon>
        <taxon>Gastropoda</taxon>
        <taxon>Caenogastropoda</taxon>
        <taxon>Sorbeoconcha</taxon>
        <taxon>Cerithioidea</taxon>
        <taxon>Batillariidae</taxon>
        <taxon>Batillaria</taxon>
    </lineage>
</organism>
<sequence length="133" mass="14519">MQQMIGFSVRMKAEDMRDLAPTQVVSFDDVISNAGGGYDSSTGVFTAPASGTYVFYLQTLNHNTRDGRIFLDIIKNGEFLSRVHAGWSPFENGSTLSVTHLEKGDTVNVQVSFGTAFWGGVFTTFSGFRVSSE</sequence>
<dbReference type="AlphaFoldDB" id="A0ABD0M8B9"/>
<evidence type="ECO:0000313" key="5">
    <source>
        <dbReference type="EMBL" id="KAK7507750.1"/>
    </source>
</evidence>
<name>A0ABD0M8B9_9CAEN</name>
<dbReference type="Gene3D" id="2.60.120.40">
    <property type="match status" value="1"/>
</dbReference>
<comment type="subcellular location">
    <subcellularLocation>
        <location evidence="1">Secreted</location>
    </subcellularLocation>
</comment>
<dbReference type="GO" id="GO:0005576">
    <property type="term" value="C:extracellular region"/>
    <property type="evidence" value="ECO:0007669"/>
    <property type="project" value="UniProtKB-SubCell"/>
</dbReference>
<gene>
    <name evidence="5" type="ORF">BaRGS_00000715</name>
</gene>
<keyword evidence="6" id="KW-1185">Reference proteome</keyword>
<dbReference type="Pfam" id="PF00386">
    <property type="entry name" value="C1q"/>
    <property type="match status" value="1"/>
</dbReference>
<dbReference type="Proteomes" id="UP001519460">
    <property type="component" value="Unassembled WGS sequence"/>
</dbReference>
<keyword evidence="3" id="KW-0732">Signal</keyword>
<evidence type="ECO:0000256" key="2">
    <source>
        <dbReference type="ARBA" id="ARBA00022525"/>
    </source>
</evidence>
<reference evidence="5 6" key="1">
    <citation type="journal article" date="2023" name="Sci. Data">
        <title>Genome assembly of the Korean intertidal mud-creeper Batillaria attramentaria.</title>
        <authorList>
            <person name="Patra A.K."/>
            <person name="Ho P.T."/>
            <person name="Jun S."/>
            <person name="Lee S.J."/>
            <person name="Kim Y."/>
            <person name="Won Y.J."/>
        </authorList>
    </citation>
    <scope>NUCLEOTIDE SEQUENCE [LARGE SCALE GENOMIC DNA]</scope>
    <source>
        <strain evidence="5">Wonlab-2016</strain>
    </source>
</reference>
<dbReference type="PRINTS" id="PR00007">
    <property type="entry name" value="COMPLEMNTC1Q"/>
</dbReference>
<dbReference type="PANTHER" id="PTHR22923">
    <property type="entry name" value="CEREBELLIN-RELATED"/>
    <property type="match status" value="1"/>
</dbReference>
<dbReference type="EMBL" id="JACVVK020000003">
    <property type="protein sequence ID" value="KAK7507750.1"/>
    <property type="molecule type" value="Genomic_DNA"/>
</dbReference>
<dbReference type="InterPro" id="IPR008983">
    <property type="entry name" value="Tumour_necrosis_fac-like_dom"/>
</dbReference>
<feature type="domain" description="C1q" evidence="4">
    <location>
        <begin position="1"/>
        <end position="133"/>
    </location>
</feature>
<dbReference type="InterPro" id="IPR050822">
    <property type="entry name" value="Cerebellin_Synaptic_Org"/>
</dbReference>
<comment type="caution">
    <text evidence="5">The sequence shown here is derived from an EMBL/GenBank/DDBJ whole genome shotgun (WGS) entry which is preliminary data.</text>
</comment>
<evidence type="ECO:0000256" key="3">
    <source>
        <dbReference type="ARBA" id="ARBA00022729"/>
    </source>
</evidence>
<protein>
    <recommendedName>
        <fullName evidence="4">C1q domain-containing protein</fullName>
    </recommendedName>
</protein>